<dbReference type="InterPro" id="IPR010656">
    <property type="entry name" value="DctM"/>
</dbReference>
<evidence type="ECO:0000256" key="4">
    <source>
        <dbReference type="ARBA" id="ARBA00022692"/>
    </source>
</evidence>
<dbReference type="Pfam" id="PF06808">
    <property type="entry name" value="DctM"/>
    <property type="match status" value="1"/>
</dbReference>
<dbReference type="Proteomes" id="UP000606499">
    <property type="component" value="Unassembled WGS sequence"/>
</dbReference>
<dbReference type="GO" id="GO:0005886">
    <property type="term" value="C:plasma membrane"/>
    <property type="evidence" value="ECO:0007669"/>
    <property type="project" value="UniProtKB-SubCell"/>
</dbReference>
<evidence type="ECO:0000313" key="10">
    <source>
        <dbReference type="Proteomes" id="UP000606499"/>
    </source>
</evidence>
<keyword evidence="3" id="KW-0997">Cell inner membrane</keyword>
<gene>
    <name evidence="9" type="ORF">H8S45_10445</name>
</gene>
<comment type="subcellular location">
    <subcellularLocation>
        <location evidence="1">Cell inner membrane</location>
        <topology evidence="1">Multi-pass membrane protein</topology>
    </subcellularLocation>
</comment>
<proteinExistence type="predicted"/>
<evidence type="ECO:0000256" key="6">
    <source>
        <dbReference type="ARBA" id="ARBA00023136"/>
    </source>
</evidence>
<dbReference type="PANTHER" id="PTHR33362:SF4">
    <property type="entry name" value="2,3-DIKETO-L-GULONATE TRAP TRANSPORTER LARGE PERMEASE PROTEIN YIAN"/>
    <property type="match status" value="1"/>
</dbReference>
<comment type="caution">
    <text evidence="9">The sequence shown here is derived from an EMBL/GenBank/DDBJ whole genome shotgun (WGS) entry which is preliminary data.</text>
</comment>
<accession>A0A923LV30</accession>
<dbReference type="PANTHER" id="PTHR33362">
    <property type="entry name" value="SIALIC ACID TRAP TRANSPORTER PERMEASE PROTEIN SIAT-RELATED"/>
    <property type="match status" value="1"/>
</dbReference>
<evidence type="ECO:0000256" key="7">
    <source>
        <dbReference type="SAM" id="Phobius"/>
    </source>
</evidence>
<keyword evidence="6 7" id="KW-0472">Membrane</keyword>
<feature type="transmembrane region" description="Helical" evidence="7">
    <location>
        <begin position="318"/>
        <end position="347"/>
    </location>
</feature>
<evidence type="ECO:0000313" key="9">
    <source>
        <dbReference type="EMBL" id="MBC5725873.1"/>
    </source>
</evidence>
<keyword evidence="10" id="KW-1185">Reference proteome</keyword>
<organism evidence="9 10">
    <name type="scientific">Agathobaculum faecis</name>
    <dbReference type="NCBI Taxonomy" id="2763013"/>
    <lineage>
        <taxon>Bacteria</taxon>
        <taxon>Bacillati</taxon>
        <taxon>Bacillota</taxon>
        <taxon>Clostridia</taxon>
        <taxon>Eubacteriales</taxon>
        <taxon>Butyricicoccaceae</taxon>
        <taxon>Agathobaculum</taxon>
    </lineage>
</organism>
<protein>
    <submittedName>
        <fullName evidence="9">TRAP transporter large permease</fullName>
    </submittedName>
</protein>
<feature type="transmembrane region" description="Helical" evidence="7">
    <location>
        <begin position="359"/>
        <end position="381"/>
    </location>
</feature>
<evidence type="ECO:0000256" key="5">
    <source>
        <dbReference type="ARBA" id="ARBA00022989"/>
    </source>
</evidence>
<reference evidence="9" key="1">
    <citation type="submission" date="2020-08" db="EMBL/GenBank/DDBJ databases">
        <title>Genome public.</title>
        <authorList>
            <person name="Liu C."/>
            <person name="Sun Q."/>
        </authorList>
    </citation>
    <scope>NUCLEOTIDE SEQUENCE</scope>
    <source>
        <strain evidence="9">NSJ-28</strain>
    </source>
</reference>
<dbReference type="GO" id="GO:0022857">
    <property type="term" value="F:transmembrane transporter activity"/>
    <property type="evidence" value="ECO:0007669"/>
    <property type="project" value="TreeGrafter"/>
</dbReference>
<feature type="transmembrane region" description="Helical" evidence="7">
    <location>
        <begin position="57"/>
        <end position="77"/>
    </location>
</feature>
<keyword evidence="5 7" id="KW-1133">Transmembrane helix</keyword>
<feature type="transmembrane region" description="Helical" evidence="7">
    <location>
        <begin position="6"/>
        <end position="36"/>
    </location>
</feature>
<dbReference type="PIRSF" id="PIRSF006066">
    <property type="entry name" value="HI0050"/>
    <property type="match status" value="1"/>
</dbReference>
<dbReference type="AlphaFoldDB" id="A0A923LV30"/>
<feature type="transmembrane region" description="Helical" evidence="7">
    <location>
        <begin position="245"/>
        <end position="264"/>
    </location>
</feature>
<dbReference type="EMBL" id="JACOPL010000009">
    <property type="protein sequence ID" value="MBC5725873.1"/>
    <property type="molecule type" value="Genomic_DNA"/>
</dbReference>
<evidence type="ECO:0000256" key="2">
    <source>
        <dbReference type="ARBA" id="ARBA00022475"/>
    </source>
</evidence>
<feature type="transmembrane region" description="Helical" evidence="7">
    <location>
        <begin position="141"/>
        <end position="163"/>
    </location>
</feature>
<dbReference type="RefSeq" id="WP_054327281.1">
    <property type="nucleotide sequence ID" value="NZ_JACOPL010000009.1"/>
</dbReference>
<feature type="transmembrane region" description="Helical" evidence="7">
    <location>
        <begin position="222"/>
        <end position="239"/>
    </location>
</feature>
<evidence type="ECO:0000259" key="8">
    <source>
        <dbReference type="Pfam" id="PF06808"/>
    </source>
</evidence>
<feature type="transmembrane region" description="Helical" evidence="7">
    <location>
        <begin position="175"/>
        <end position="194"/>
    </location>
</feature>
<feature type="transmembrane region" description="Helical" evidence="7">
    <location>
        <begin position="401"/>
        <end position="425"/>
    </location>
</feature>
<evidence type="ECO:0000256" key="3">
    <source>
        <dbReference type="ARBA" id="ARBA00022519"/>
    </source>
</evidence>
<name>A0A923LV30_9FIRM</name>
<feature type="transmembrane region" description="Helical" evidence="7">
    <location>
        <begin position="276"/>
        <end position="298"/>
    </location>
</feature>
<keyword evidence="4 7" id="KW-0812">Transmembrane</keyword>
<feature type="domain" description="TRAP C4-dicarboxylate transport system permease DctM subunit" evidence="8">
    <location>
        <begin position="10"/>
        <end position="421"/>
    </location>
</feature>
<evidence type="ECO:0000256" key="1">
    <source>
        <dbReference type="ARBA" id="ARBA00004429"/>
    </source>
</evidence>
<dbReference type="NCBIfam" id="TIGR00786">
    <property type="entry name" value="dctM"/>
    <property type="match status" value="1"/>
</dbReference>
<dbReference type="InterPro" id="IPR004681">
    <property type="entry name" value="TRAP_DctM"/>
</dbReference>
<feature type="transmembrane region" description="Helical" evidence="7">
    <location>
        <begin position="97"/>
        <end position="120"/>
    </location>
</feature>
<sequence length="431" mass="46998">MSFTVWFPLLLLFLFLFMKIPVAFSLAFSTLVYFMFNSSSQPTDIMVQNMLSGTTSFTYLAIPFFTAAGVIFNYSGITERLMNLCELLVGKFAGGLAQVNIVLSALMGGLSGSANADAAMQSKMLVPEMERLGYSKEFSTVVTVASSCITPIIPPGIVLILYATASGVSIQEMFYAGYFPGFLIMVAEMALAGIQSRKRGYKPTRDRIGTAKEFAQNLKQSIWALFLPFGLIMGLRFGVFTPTEAGACCIVYALLVGALIYRTIHVKQLLPILRESVEATSGIMLIICASIAFGKFLTWERIPMIISEAILAICHTDWQFLLLVNILLAIVGMFFEGGAAMILLAPLLVPAAQSLDVNLIHFGIVMAINLTLAGVTPPFGAMMFVSTSITGCTFSGYCREVWPWIIMLFAVLLIFTYVPGIILFVPNLLMG</sequence>
<keyword evidence="2" id="KW-1003">Cell membrane</keyword>